<dbReference type="InterPro" id="IPR013783">
    <property type="entry name" value="Ig-like_fold"/>
</dbReference>
<dbReference type="CDD" id="cd00146">
    <property type="entry name" value="PKD"/>
    <property type="match status" value="1"/>
</dbReference>
<dbReference type="Pfam" id="PF00754">
    <property type="entry name" value="F5_F8_type_C"/>
    <property type="match status" value="2"/>
</dbReference>
<dbReference type="Proteomes" id="UP000183760">
    <property type="component" value="Unassembled WGS sequence"/>
</dbReference>
<gene>
    <name evidence="2" type="ORF">MFU01_17830</name>
    <name evidence="3" type="ORF">SAMN05443572_104623</name>
</gene>
<evidence type="ECO:0000313" key="3">
    <source>
        <dbReference type="EMBL" id="SEU05549.1"/>
    </source>
</evidence>
<dbReference type="Pfam" id="PF22352">
    <property type="entry name" value="K319L-like_PKD"/>
    <property type="match status" value="2"/>
</dbReference>
<evidence type="ECO:0000259" key="1">
    <source>
        <dbReference type="PROSITE" id="PS50022"/>
    </source>
</evidence>
<reference evidence="2 5" key="2">
    <citation type="submission" date="2019-07" db="EMBL/GenBank/DDBJ databases">
        <title>Whole genome shotgun sequence of Myxococcus fulvus NBRC 100333.</title>
        <authorList>
            <person name="Hosoyama A."/>
            <person name="Uohara A."/>
            <person name="Ohji S."/>
            <person name="Ichikawa N."/>
        </authorList>
    </citation>
    <scope>NUCLEOTIDE SEQUENCE [LARGE SCALE GENOMIC DNA]</scope>
    <source>
        <strain evidence="2 5">NBRC 100333</strain>
    </source>
</reference>
<dbReference type="GO" id="GO:0031410">
    <property type="term" value="C:cytoplasmic vesicle"/>
    <property type="evidence" value="ECO:0007669"/>
    <property type="project" value="TreeGrafter"/>
</dbReference>
<name>A0A511SXV0_MYXFU</name>
<protein>
    <submittedName>
        <fullName evidence="3">F5/8 type C domain-containing protein</fullName>
    </submittedName>
</protein>
<dbReference type="InterPro" id="IPR029058">
    <property type="entry name" value="AB_hydrolase_fold"/>
</dbReference>
<dbReference type="SUPFAM" id="SSF49299">
    <property type="entry name" value="PKD domain"/>
    <property type="match status" value="2"/>
</dbReference>
<dbReference type="AlphaFoldDB" id="A0A511SXV0"/>
<sequence length="775" mass="81947">MNKSFILLGSCVGALALSGCDQAPQAPIEESSRSASLETLVNVTLNKPATASQYQTDPYVFLPQYAVDGNITSDDSRWCTGEYFTSQRYLDVDLQGTFDLHRMEVYTGYQGDRAISSFALQYHDGTSWQPIPGSTVTGNPATGVAVSRTFTQVVRGQKVRFLCNEPAGSNCRVKELWVFGAPATPGANQPPVANAGADRTVVLPTSSITLTGSATDSDGSIASYAWTQVSGPTATLTGAATSTLTVSDLSAGTLVFRLTVADDDGATHSDDVTVTVANTPPNQPPVANAGADRTVVLPNAGITLTGSATDSDGSIASHAWTQVSGPTASLSGANTPSLSVSALAAGTLVFRLTVTDDDGATHSDDVTVTVTNPTTTLTNVAKNKPATALSTDGASVPARVTDDNLSTFWKSGWTTKRGTHLDIDLQGSFLIHGVELHSSFYVDSPEALVNFDLLAWDGGCWKPIPGGSVRNNPKTTTVKTVTFTTPVVASKVRLLWLEYRDPSTGLGASNAHVRELRVMGHPTTPTTGPLTCTAGEQIAVKDARYAYALFLPAGYNTDRNARWPIVFSLPGTGGVMLTDDHQAVSTNAEGLAWNLRDATYRAGFGAIAVSMHYWINGKTGGENAYFNVSSLMALLNELKRDLLVDADRVYFAGFSGGANVLYESTGLASYMDRVSAFVPLAVTNSPVTANTTNLCNLRTLPIWPFHGGSDSMGSAAQSTALKTKLETQCGGTTSAMHAITTYPGVGHSNTIWQNAFADPALWTWLFQQRISTRQP</sequence>
<evidence type="ECO:0000313" key="2">
    <source>
        <dbReference type="EMBL" id="GEN06746.1"/>
    </source>
</evidence>
<dbReference type="PROSITE" id="PS51257">
    <property type="entry name" value="PROKAR_LIPOPROTEIN"/>
    <property type="match status" value="1"/>
</dbReference>
<dbReference type="Proteomes" id="UP000321514">
    <property type="component" value="Unassembled WGS sequence"/>
</dbReference>
<dbReference type="InterPro" id="IPR029865">
    <property type="entry name" value="KIAA0319-like"/>
</dbReference>
<dbReference type="Gene3D" id="2.60.40.10">
    <property type="entry name" value="Immunoglobulins"/>
    <property type="match status" value="2"/>
</dbReference>
<dbReference type="InterPro" id="IPR008979">
    <property type="entry name" value="Galactose-bd-like_sf"/>
</dbReference>
<organism evidence="2 5">
    <name type="scientific">Myxococcus fulvus</name>
    <dbReference type="NCBI Taxonomy" id="33"/>
    <lineage>
        <taxon>Bacteria</taxon>
        <taxon>Pseudomonadati</taxon>
        <taxon>Myxococcota</taxon>
        <taxon>Myxococcia</taxon>
        <taxon>Myxococcales</taxon>
        <taxon>Cystobacterineae</taxon>
        <taxon>Myxococcaceae</taxon>
        <taxon>Myxococcus</taxon>
    </lineage>
</organism>
<dbReference type="SUPFAM" id="SSF49785">
    <property type="entry name" value="Galactose-binding domain-like"/>
    <property type="match status" value="2"/>
</dbReference>
<dbReference type="PANTHER" id="PTHR46182">
    <property type="entry name" value="FI19480P1"/>
    <property type="match status" value="1"/>
</dbReference>
<dbReference type="STRING" id="1334629.MFUL124B02_39535"/>
<dbReference type="GO" id="GO:0016020">
    <property type="term" value="C:membrane"/>
    <property type="evidence" value="ECO:0007669"/>
    <property type="project" value="TreeGrafter"/>
</dbReference>
<dbReference type="InterPro" id="IPR035986">
    <property type="entry name" value="PKD_dom_sf"/>
</dbReference>
<dbReference type="OrthoDB" id="9764953at2"/>
<evidence type="ECO:0000313" key="4">
    <source>
        <dbReference type="Proteomes" id="UP000183760"/>
    </source>
</evidence>
<comment type="caution">
    <text evidence="2">The sequence shown here is derived from an EMBL/GenBank/DDBJ whole genome shotgun (WGS) entry which is preliminary data.</text>
</comment>
<keyword evidence="4" id="KW-1185">Reference proteome</keyword>
<dbReference type="EMBL" id="FOIB01000004">
    <property type="protein sequence ID" value="SEU05549.1"/>
    <property type="molecule type" value="Genomic_DNA"/>
</dbReference>
<proteinExistence type="predicted"/>
<dbReference type="Gene3D" id="3.40.50.1820">
    <property type="entry name" value="alpha/beta hydrolase"/>
    <property type="match status" value="1"/>
</dbReference>
<dbReference type="InterPro" id="IPR022409">
    <property type="entry name" value="PKD/Chitinase_dom"/>
</dbReference>
<feature type="domain" description="F5/8 type C" evidence="1">
    <location>
        <begin position="32"/>
        <end position="181"/>
    </location>
</feature>
<reference evidence="3 4" key="1">
    <citation type="submission" date="2016-10" db="EMBL/GenBank/DDBJ databases">
        <authorList>
            <person name="Varghese N."/>
            <person name="Submissions S."/>
        </authorList>
    </citation>
    <scope>NUCLEOTIDE SEQUENCE [LARGE SCALE GENOMIC DNA]</scope>
    <source>
        <strain evidence="3 4">DSM 16525</strain>
    </source>
</reference>
<accession>A0A511SXV0</accession>
<dbReference type="SMART" id="SM00089">
    <property type="entry name" value="PKD"/>
    <property type="match status" value="2"/>
</dbReference>
<dbReference type="Gene3D" id="2.60.120.260">
    <property type="entry name" value="Galactose-binding domain-like"/>
    <property type="match status" value="2"/>
</dbReference>
<feature type="domain" description="F5/8 type C" evidence="1">
    <location>
        <begin position="363"/>
        <end position="521"/>
    </location>
</feature>
<dbReference type="RefSeq" id="WP_143097173.1">
    <property type="nucleotide sequence ID" value="NZ_BJXR01000017.1"/>
</dbReference>
<dbReference type="PANTHER" id="PTHR46182:SF2">
    <property type="entry name" value="FI19480P1"/>
    <property type="match status" value="1"/>
</dbReference>
<evidence type="ECO:0000313" key="5">
    <source>
        <dbReference type="Proteomes" id="UP000321514"/>
    </source>
</evidence>
<dbReference type="PROSITE" id="PS50022">
    <property type="entry name" value="FA58C_3"/>
    <property type="match status" value="2"/>
</dbReference>
<dbReference type="InterPro" id="IPR000421">
    <property type="entry name" value="FA58C"/>
</dbReference>
<dbReference type="EMBL" id="BJXR01000017">
    <property type="protein sequence ID" value="GEN06746.1"/>
    <property type="molecule type" value="Genomic_DNA"/>
</dbReference>
<dbReference type="SUPFAM" id="SSF53474">
    <property type="entry name" value="alpha/beta-Hydrolases"/>
    <property type="match status" value="1"/>
</dbReference>